<organism evidence="5 6">
    <name type="scientific">Gleimia hominis</name>
    <dbReference type="NCBI Taxonomy" id="595468"/>
    <lineage>
        <taxon>Bacteria</taxon>
        <taxon>Bacillati</taxon>
        <taxon>Actinomycetota</taxon>
        <taxon>Actinomycetes</taxon>
        <taxon>Actinomycetales</taxon>
        <taxon>Actinomycetaceae</taxon>
        <taxon>Gleimia</taxon>
    </lineage>
</organism>
<feature type="chain" id="PRO_5046274793" evidence="4">
    <location>
        <begin position="27"/>
        <end position="270"/>
    </location>
</feature>
<name>A0ABU3IAF8_9ACTO</name>
<dbReference type="Pfam" id="PF13531">
    <property type="entry name" value="SBP_bac_11"/>
    <property type="match status" value="1"/>
</dbReference>
<sequence length="270" mass="28564">MSRLKTIVGGVLASALLLVGCSPSGSSDAPSTSSESPKAEASAELTVFAAASLNKTFEEINKEVFERDNPGSTAKFSFEGSSTLVDQLKQGAPADVFASADQRNMKKATDADLVEEPKDFTDNKLVLIVPKGNPAKVTGLNDSLDNAKVVICAPEVPCGNLTKNITEQAGVTIKPASEEQKVTDVRGKIEQGEGDAGLVYQTDAMAAGDKVETIPFGEDVDSKIENKNIYPIAIVKDSKNKDLAQKFIDAVLSEDGQKIMAKYGFTTANK</sequence>
<dbReference type="InterPro" id="IPR005950">
    <property type="entry name" value="ModA"/>
</dbReference>
<feature type="signal peptide" evidence="4">
    <location>
        <begin position="1"/>
        <end position="26"/>
    </location>
</feature>
<dbReference type="PIRSF" id="PIRSF004846">
    <property type="entry name" value="ModA"/>
    <property type="match status" value="1"/>
</dbReference>
<dbReference type="NCBIfam" id="TIGR01256">
    <property type="entry name" value="modA"/>
    <property type="match status" value="1"/>
</dbReference>
<protein>
    <submittedName>
        <fullName evidence="5">Molybdate ABC transporter substrate-binding protein</fullName>
    </submittedName>
</protein>
<dbReference type="PANTHER" id="PTHR30632:SF0">
    <property type="entry name" value="SULFATE-BINDING PROTEIN"/>
    <property type="match status" value="1"/>
</dbReference>
<gene>
    <name evidence="5" type="primary">modA</name>
    <name evidence="5" type="ORF">QS713_04695</name>
</gene>
<evidence type="ECO:0000256" key="4">
    <source>
        <dbReference type="SAM" id="SignalP"/>
    </source>
</evidence>
<dbReference type="Gene3D" id="3.40.190.10">
    <property type="entry name" value="Periplasmic binding protein-like II"/>
    <property type="match status" value="2"/>
</dbReference>
<accession>A0ABU3IAF8</accession>
<evidence type="ECO:0000256" key="1">
    <source>
        <dbReference type="ARBA" id="ARBA00009175"/>
    </source>
</evidence>
<keyword evidence="2" id="KW-0479">Metal-binding</keyword>
<keyword evidence="6" id="KW-1185">Reference proteome</keyword>
<dbReference type="PANTHER" id="PTHR30632">
    <property type="entry name" value="MOLYBDATE-BINDING PERIPLASMIC PROTEIN"/>
    <property type="match status" value="1"/>
</dbReference>
<dbReference type="SUPFAM" id="SSF53850">
    <property type="entry name" value="Periplasmic binding protein-like II"/>
    <property type="match status" value="1"/>
</dbReference>
<dbReference type="InterPro" id="IPR050682">
    <property type="entry name" value="ModA/WtpA"/>
</dbReference>
<dbReference type="EMBL" id="JASXSX010000001">
    <property type="protein sequence ID" value="MDT3767364.1"/>
    <property type="molecule type" value="Genomic_DNA"/>
</dbReference>
<keyword evidence="3 4" id="KW-0732">Signal</keyword>
<dbReference type="CDD" id="cd13538">
    <property type="entry name" value="PBP2_ModA_like_1"/>
    <property type="match status" value="1"/>
</dbReference>
<evidence type="ECO:0000313" key="5">
    <source>
        <dbReference type="EMBL" id="MDT3767364.1"/>
    </source>
</evidence>
<evidence type="ECO:0000256" key="2">
    <source>
        <dbReference type="ARBA" id="ARBA00022723"/>
    </source>
</evidence>
<evidence type="ECO:0000256" key="3">
    <source>
        <dbReference type="ARBA" id="ARBA00022729"/>
    </source>
</evidence>
<comment type="caution">
    <text evidence="5">The sequence shown here is derived from an EMBL/GenBank/DDBJ whole genome shotgun (WGS) entry which is preliminary data.</text>
</comment>
<dbReference type="RefSeq" id="WP_313272848.1">
    <property type="nucleotide sequence ID" value="NZ_JASXSX010000001.1"/>
</dbReference>
<reference evidence="5 6" key="1">
    <citation type="submission" date="2023-06" db="EMBL/GenBank/DDBJ databases">
        <title>Draft genome sequence of Gleimia hominis type strain CCUG 57540T.</title>
        <authorList>
            <person name="Salva-Serra F."/>
            <person name="Cardew S."/>
            <person name="Jensie Markopoulos S."/>
            <person name="Ohlen M."/>
            <person name="Inganas E."/>
            <person name="Svensson-Stadler L."/>
            <person name="Moore E.R.B."/>
        </authorList>
    </citation>
    <scope>NUCLEOTIDE SEQUENCE [LARGE SCALE GENOMIC DNA]</scope>
    <source>
        <strain evidence="5 6">CCUG 57540</strain>
    </source>
</reference>
<dbReference type="PROSITE" id="PS51257">
    <property type="entry name" value="PROKAR_LIPOPROTEIN"/>
    <property type="match status" value="1"/>
</dbReference>
<evidence type="ECO:0000313" key="6">
    <source>
        <dbReference type="Proteomes" id="UP001247542"/>
    </source>
</evidence>
<proteinExistence type="inferred from homology"/>
<comment type="similarity">
    <text evidence="1">Belongs to the bacterial solute-binding protein ModA family.</text>
</comment>
<dbReference type="Proteomes" id="UP001247542">
    <property type="component" value="Unassembled WGS sequence"/>
</dbReference>